<dbReference type="InterPro" id="IPR011990">
    <property type="entry name" value="TPR-like_helical_dom_sf"/>
</dbReference>
<evidence type="ECO:0000313" key="9">
    <source>
        <dbReference type="Proteomes" id="UP001372338"/>
    </source>
</evidence>
<keyword evidence="5" id="KW-0411">Iron-sulfur</keyword>
<evidence type="ECO:0008006" key="10">
    <source>
        <dbReference type="Google" id="ProtNLM"/>
    </source>
</evidence>
<evidence type="ECO:0000256" key="7">
    <source>
        <dbReference type="SAM" id="MobiDB-lite"/>
    </source>
</evidence>
<feature type="repeat" description="PPR" evidence="6">
    <location>
        <begin position="878"/>
        <end position="912"/>
    </location>
</feature>
<dbReference type="Pfam" id="PF13041">
    <property type="entry name" value="PPR_2"/>
    <property type="match status" value="4"/>
</dbReference>
<dbReference type="NCBIfam" id="TIGR00756">
    <property type="entry name" value="PPR"/>
    <property type="match status" value="10"/>
</dbReference>
<dbReference type="InterPro" id="IPR002885">
    <property type="entry name" value="PPR_rpt"/>
</dbReference>
<feature type="repeat" description="PPR" evidence="6">
    <location>
        <begin position="983"/>
        <end position="1017"/>
    </location>
</feature>
<feature type="compositionally biased region" description="Polar residues" evidence="7">
    <location>
        <begin position="675"/>
        <end position="687"/>
    </location>
</feature>
<dbReference type="PROSITE" id="PS51375">
    <property type="entry name" value="PPR"/>
    <property type="match status" value="11"/>
</dbReference>
<comment type="similarity">
    <text evidence="1">Belongs to the PPR family. P subfamily.</text>
</comment>
<dbReference type="GO" id="GO:0051536">
    <property type="term" value="F:iron-sulfur cluster binding"/>
    <property type="evidence" value="ECO:0007669"/>
    <property type="project" value="UniProtKB-KW"/>
</dbReference>
<sequence length="1308" mass="149388">MLARIAGNRINQIRHLQATSKRAFSTALNYHLDSPDNKPDLPWEFSDANKSKGVTSASLPFFKASKTMLSLTSTLHKARRPFHPLTFFFTHSQTLSPPSISKRTLTTQANNDPHSLDHETVRETLISFNNDWKRALEFFNWVEGTQQPNRSNSNCFHHSTDTFNHMLDILGKFFEFNLCWNLIHRMKQNPCSFPDHTTFRVMFKRYVSAHEVNEAIDTFQRLEEFNLKDMTSFCNLIDALCEYKHVIEAQDLIFGKSKIMGFEARDLIFGESKIIGSHQNWIFRENEIMGSHQILNFRKNKIIGSDQNLIFGDNKNMGSVQNFIFGENKVVGNDGVENIDTKICNMVLRGWYKLGWWRKCREFWEEMDRRGVHKSLHSFSIYMDIMCKSGKPWKAVKLYKEVKNKGIKLDVVVYNIVIKAIGLSQGVDSSVRVYREMKELGLKPTIVTYNTIIRLLCDSYRYKEALGLLHTMRKNGCHPNTMSYHCFFASLEKPKEILALFDRMIESGVRPIMDTYVMLMKKFGRWGFLRLVFLVWNRMEELGCNPDASAYNALIDALVEKGLIDMARKYDEEMLAKGLSSKPRKELGTKLVEEERIQTQVLAIQKRYRDDIRQVGLNVDVAKVVEVPPIRVYEVATFYSMFNRTKVSMGGYATITHHATAFTFMRRNLEEPHRSTLSSSQGSNGTNELKFPRNNKKNKTELLLLLNKDNVHSTLSKCPSHLIALSFFLWFAQHHHHDLSLDFDRMVTVLRCLIQRFKTVKAILLELETIGRVTTPKTFLLLLRILWCGGGGMHAEFFEAYELMEAYGFIPNTFACNMLMDVLFRIGRTDLALRVFQHTHSPNFLTFNTALVHLSKLNYVTHINPIVKGMLRMGYYPNPNTFEMLLNCFCKMDKVVEAYQVLGLMITLGIGMSVNVWTILFHKFCSLGRVDVAINLLPKMAEYGCSPNVVTYTTLFKALMESNMVTNAFDLLNIMLSNGQVPDLILCNVLIDCLSKVGMYREAIEVFVSLSKQNIKPDSYTFSSLLSTISQSRMFHLLPKLFSAPIDADLVVCNALLSSCVKAGLPALAIEFYNHMIDEGFAPDKYSFVGLLSGLCAAGRIDEAVNVYRGVVRTYHDTDAHIHTVITGGLVKVGKYGRAASIFRLAVTEKRPLDSVAYTVGICALLRGGRTQEACALYYRMKDNGMKPAVHTCNMMLFTLCKEKDLQMVKEMLQDMIDSRMELSDRNFLNFCKFPCRSEDYLSLFSLLAKMRDLGLLSAKALYALSFDGHAECVLEKYNHHTEAITECNQALYSSSSEDQSDVAASVC</sequence>
<feature type="repeat" description="PPR" evidence="6">
    <location>
        <begin position="547"/>
        <end position="581"/>
    </location>
</feature>
<feature type="repeat" description="PPR" evidence="6">
    <location>
        <begin position="913"/>
        <end position="947"/>
    </location>
</feature>
<evidence type="ECO:0000256" key="2">
    <source>
        <dbReference type="ARBA" id="ARBA00022723"/>
    </source>
</evidence>
<dbReference type="Pfam" id="PF13812">
    <property type="entry name" value="PPR_3"/>
    <property type="match status" value="1"/>
</dbReference>
<keyword evidence="9" id="KW-1185">Reference proteome</keyword>
<feature type="repeat" description="PPR" evidence="6">
    <location>
        <begin position="1154"/>
        <end position="1188"/>
    </location>
</feature>
<dbReference type="Pfam" id="PF01257">
    <property type="entry name" value="2Fe-2S_thioredx"/>
    <property type="match status" value="1"/>
</dbReference>
<feature type="repeat" description="PPR" evidence="6">
    <location>
        <begin position="340"/>
        <end position="374"/>
    </location>
</feature>
<dbReference type="Gene3D" id="1.25.40.10">
    <property type="entry name" value="Tetratricopeptide repeat domain"/>
    <property type="match status" value="8"/>
</dbReference>
<dbReference type="GO" id="GO:0046872">
    <property type="term" value="F:metal ion binding"/>
    <property type="evidence" value="ECO:0007669"/>
    <property type="project" value="UniProtKB-KW"/>
</dbReference>
<dbReference type="InterPro" id="IPR041921">
    <property type="entry name" value="NuoE_N"/>
</dbReference>
<dbReference type="Pfam" id="PF01535">
    <property type="entry name" value="PPR"/>
    <property type="match status" value="4"/>
</dbReference>
<dbReference type="PANTHER" id="PTHR47447">
    <property type="entry name" value="OS03G0856100 PROTEIN"/>
    <property type="match status" value="1"/>
</dbReference>
<feature type="region of interest" description="Disordered" evidence="7">
    <location>
        <begin position="673"/>
        <end position="693"/>
    </location>
</feature>
<comment type="caution">
    <text evidence="8">The sequence shown here is derived from an EMBL/GenBank/DDBJ whole genome shotgun (WGS) entry which is preliminary data.</text>
</comment>
<protein>
    <recommendedName>
        <fullName evidence="10">Pentatricopeptide repeat-containing protein</fullName>
    </recommendedName>
</protein>
<feature type="repeat" description="PPR" evidence="6">
    <location>
        <begin position="948"/>
        <end position="982"/>
    </location>
</feature>
<evidence type="ECO:0000256" key="3">
    <source>
        <dbReference type="ARBA" id="ARBA00022737"/>
    </source>
</evidence>
<accession>A0AAN9HZK6</accession>
<dbReference type="PANTHER" id="PTHR47447:SF23">
    <property type="entry name" value="PENTACOTRIPEPTIDE-REPEAT REGION OF PRORP DOMAIN-CONTAINING PROTEIN"/>
    <property type="match status" value="1"/>
</dbReference>
<dbReference type="SUPFAM" id="SSF48452">
    <property type="entry name" value="TPR-like"/>
    <property type="match status" value="1"/>
</dbReference>
<feature type="repeat" description="PPR" evidence="6">
    <location>
        <begin position="445"/>
        <end position="479"/>
    </location>
</feature>
<feature type="repeat" description="PPR" evidence="6">
    <location>
        <begin position="375"/>
        <end position="409"/>
    </location>
</feature>
<evidence type="ECO:0000313" key="8">
    <source>
        <dbReference type="EMBL" id="KAK7261953.1"/>
    </source>
</evidence>
<dbReference type="Gene3D" id="1.10.10.1590">
    <property type="entry name" value="NADH-quinone oxidoreductase subunit E"/>
    <property type="match status" value="1"/>
</dbReference>
<gene>
    <name evidence="8" type="ORF">RIF29_28278</name>
</gene>
<keyword evidence="2" id="KW-0479">Metal-binding</keyword>
<keyword evidence="3" id="KW-0677">Repeat</keyword>
<keyword evidence="4" id="KW-0408">Iron</keyword>
<name>A0AAN9HZK6_CROPI</name>
<evidence type="ECO:0000256" key="5">
    <source>
        <dbReference type="ARBA" id="ARBA00023014"/>
    </source>
</evidence>
<feature type="repeat" description="PPR" evidence="6">
    <location>
        <begin position="1049"/>
        <end position="1083"/>
    </location>
</feature>
<evidence type="ECO:0000256" key="6">
    <source>
        <dbReference type="PROSITE-ProRule" id="PRU00708"/>
    </source>
</evidence>
<reference evidence="8 9" key="1">
    <citation type="submission" date="2024-01" db="EMBL/GenBank/DDBJ databases">
        <title>The genomes of 5 underutilized Papilionoideae crops provide insights into root nodulation and disease resistanc.</title>
        <authorList>
            <person name="Yuan L."/>
        </authorList>
    </citation>
    <scope>NUCLEOTIDE SEQUENCE [LARGE SCALE GENOMIC DNA]</scope>
    <source>
        <strain evidence="8">ZHUSHIDOU_FW_LH</strain>
        <tissue evidence="8">Leaf</tissue>
    </source>
</reference>
<evidence type="ECO:0000256" key="1">
    <source>
        <dbReference type="ARBA" id="ARBA00007626"/>
    </source>
</evidence>
<proteinExistence type="inferred from homology"/>
<feature type="repeat" description="PPR" evidence="6">
    <location>
        <begin position="410"/>
        <end position="444"/>
    </location>
</feature>
<organism evidence="8 9">
    <name type="scientific">Crotalaria pallida</name>
    <name type="common">Smooth rattlebox</name>
    <name type="synonym">Crotalaria striata</name>
    <dbReference type="NCBI Taxonomy" id="3830"/>
    <lineage>
        <taxon>Eukaryota</taxon>
        <taxon>Viridiplantae</taxon>
        <taxon>Streptophyta</taxon>
        <taxon>Embryophyta</taxon>
        <taxon>Tracheophyta</taxon>
        <taxon>Spermatophyta</taxon>
        <taxon>Magnoliopsida</taxon>
        <taxon>eudicotyledons</taxon>
        <taxon>Gunneridae</taxon>
        <taxon>Pentapetalae</taxon>
        <taxon>rosids</taxon>
        <taxon>fabids</taxon>
        <taxon>Fabales</taxon>
        <taxon>Fabaceae</taxon>
        <taxon>Papilionoideae</taxon>
        <taxon>50 kb inversion clade</taxon>
        <taxon>genistoids sensu lato</taxon>
        <taxon>core genistoids</taxon>
        <taxon>Crotalarieae</taxon>
        <taxon>Crotalaria</taxon>
    </lineage>
</organism>
<dbReference type="Proteomes" id="UP001372338">
    <property type="component" value="Unassembled WGS sequence"/>
</dbReference>
<evidence type="ECO:0000256" key="4">
    <source>
        <dbReference type="ARBA" id="ARBA00023004"/>
    </source>
</evidence>
<dbReference type="EMBL" id="JAYWIO010000005">
    <property type="protein sequence ID" value="KAK7261953.1"/>
    <property type="molecule type" value="Genomic_DNA"/>
</dbReference>